<keyword evidence="1" id="KW-0812">Transmembrane</keyword>
<feature type="transmembrane region" description="Helical" evidence="1">
    <location>
        <begin position="140"/>
        <end position="156"/>
    </location>
</feature>
<organism evidence="2 3">
    <name type="scientific">Ridgeia piscesae</name>
    <name type="common">Tubeworm</name>
    <dbReference type="NCBI Taxonomy" id="27915"/>
    <lineage>
        <taxon>Eukaryota</taxon>
        <taxon>Metazoa</taxon>
        <taxon>Spiralia</taxon>
        <taxon>Lophotrochozoa</taxon>
        <taxon>Annelida</taxon>
        <taxon>Polychaeta</taxon>
        <taxon>Sedentaria</taxon>
        <taxon>Canalipalpata</taxon>
        <taxon>Sabellida</taxon>
        <taxon>Siboglinidae</taxon>
        <taxon>Ridgeia</taxon>
    </lineage>
</organism>
<keyword evidence="1" id="KW-1133">Transmembrane helix</keyword>
<comment type="caution">
    <text evidence="2">The sequence shown here is derived from an EMBL/GenBank/DDBJ whole genome shotgun (WGS) entry which is preliminary data.</text>
</comment>
<dbReference type="EMBL" id="JAODUO010000054">
    <property type="protein sequence ID" value="KAK2191336.1"/>
    <property type="molecule type" value="Genomic_DNA"/>
</dbReference>
<evidence type="ECO:0000313" key="3">
    <source>
        <dbReference type="Proteomes" id="UP001209878"/>
    </source>
</evidence>
<reference evidence="2" key="1">
    <citation type="journal article" date="2023" name="Mol. Biol. Evol.">
        <title>Third-Generation Sequencing Reveals the Adaptive Role of the Epigenome in Three Deep-Sea Polychaetes.</title>
        <authorList>
            <person name="Perez M."/>
            <person name="Aroh O."/>
            <person name="Sun Y."/>
            <person name="Lan Y."/>
            <person name="Juniper S.K."/>
            <person name="Young C.R."/>
            <person name="Angers B."/>
            <person name="Qian P.Y."/>
        </authorList>
    </citation>
    <scope>NUCLEOTIDE SEQUENCE</scope>
    <source>
        <strain evidence="2">R07B-5</strain>
    </source>
</reference>
<keyword evidence="3" id="KW-1185">Reference proteome</keyword>
<feature type="transmembrane region" description="Helical" evidence="1">
    <location>
        <begin position="117"/>
        <end position="134"/>
    </location>
</feature>
<dbReference type="Proteomes" id="UP001209878">
    <property type="component" value="Unassembled WGS sequence"/>
</dbReference>
<evidence type="ECO:0000256" key="1">
    <source>
        <dbReference type="SAM" id="Phobius"/>
    </source>
</evidence>
<sequence length="199" mass="21958">MPAHLSTAASDGVIVVVTLQVAASLLSHCPLAAMSFLLMSTAASLGVVRYAQNHPSKTLVGYHQYLSWLVGVVSTNTLAAAFYRQEGVAWAGNLHLLCGLFLPLIDTRLTESMKDILTTIASSLPIVSILFLCVWEFNPYGIIGAVLYACSSWIYLDKSKPYIWKMKRVDMFHYGVVLGNVAFMKGLSKTEMPIYYKRN</sequence>
<keyword evidence="1" id="KW-0472">Membrane</keyword>
<dbReference type="AlphaFoldDB" id="A0AAD9UJ76"/>
<feature type="transmembrane region" description="Helical" evidence="1">
    <location>
        <begin position="62"/>
        <end position="82"/>
    </location>
</feature>
<gene>
    <name evidence="2" type="ORF">NP493_54g05047</name>
</gene>
<proteinExistence type="predicted"/>
<name>A0AAD9UJ76_RIDPI</name>
<feature type="transmembrane region" description="Helical" evidence="1">
    <location>
        <begin position="88"/>
        <end position="105"/>
    </location>
</feature>
<accession>A0AAD9UJ76</accession>
<protein>
    <submittedName>
        <fullName evidence="2">Uncharacterized protein</fullName>
    </submittedName>
</protein>
<evidence type="ECO:0000313" key="2">
    <source>
        <dbReference type="EMBL" id="KAK2191336.1"/>
    </source>
</evidence>